<evidence type="ECO:0000313" key="1">
    <source>
        <dbReference type="EMBL" id="KAJ2807901.1"/>
    </source>
</evidence>
<sequence length="975" mass="104023">MRRHGLLGTLLLACWLLPAGLCAAAAPDAGGDHERQPVTFVDLLSSHGRFGEFLHAAQRLRMVLPLNRLRNATLLVPTNAAMERFWRDHRQGPARAPGSDYRGMSDVLAWYHAIGDGALGAHEFGRGAMLWESLSHPDAGLVGDEPGVMLKTQVTSGGRVVANGVPVFAQNYSCVAGNAYMIDGVLELPPTIRELLQGGLPTAAGHRSEGGQTSAEAYGAIEKLLAAAGWSDVLGSAGDGGGGGGDRLPQMHTVWAFTNAAFGAQFSYAERAYLLYGAAFAAGDEELRRDAIEDTRMLAARYVSAGPISLSRLGAGTHTVPGYDKRATLDVVVERSPGGDLVAHVDGQPIGRPDVAARNGVVHGVEAVERPADLVLSPQKALVGLNATVFVRLIRDAGLGDYIDGTRPDRKLTLLAPTNGAMADGFDYEPDDDAREVAGPAARLPRDRQREWAQYHIVDGQYGVEELARHPLVRTMLATSWTDHKAQVVKAHVDAALSPLAKRVSFNGADNILPEPAVVGNTTIYLLSEPMPTPPRLVNALIQNLDLSLFVAAMGASGTAGEIQQWPGATVLAPVASAFTSLGLMWSYLSLPGDSDARGDLGRLIRAHVLKRPVYSDEIPMQATGGAGPLVVESLNGNTVELYRTPHGIFVDAGTTGNALRGRRRRITGSTDAAAARLASIADSRSLKVAEPDVLLQTGVAHVLESGLILPLNVDITPAKLLRGMKAHIFVDLLNRFNLTHVLEDPRASPAARAPRRAAGPGADDGPRGTVVGYSLLVPSDKSWNENAAYRELVRREHDDIAAIDDGDNPWRNSTTSDIARYLDRLVRLHIIPIVAPADAGLAGDSRLPDSQILLWDRKSYPTLLDDVRLQAHEYASDRFSLQLEGAPFYQNPGGAPFVSVATVVRSGIARTGGVFELDTLLRLPPAGGAGPGGWAQVAWNAAVWLTGIGMGSGLLGVSGYWVRQWWTRSDYQSL</sequence>
<name>A0ACC1LH07_9FUNG</name>
<proteinExistence type="predicted"/>
<keyword evidence="2" id="KW-1185">Reference proteome</keyword>
<dbReference type="Proteomes" id="UP001140087">
    <property type="component" value="Unassembled WGS sequence"/>
</dbReference>
<accession>A0ACC1LH07</accession>
<dbReference type="EMBL" id="JANBUN010000026">
    <property type="protein sequence ID" value="KAJ2807901.1"/>
    <property type="molecule type" value="Genomic_DNA"/>
</dbReference>
<gene>
    <name evidence="1" type="ORF">H4R21_000294</name>
</gene>
<organism evidence="1 2">
    <name type="scientific">Coemansia helicoidea</name>
    <dbReference type="NCBI Taxonomy" id="1286919"/>
    <lineage>
        <taxon>Eukaryota</taxon>
        <taxon>Fungi</taxon>
        <taxon>Fungi incertae sedis</taxon>
        <taxon>Zoopagomycota</taxon>
        <taxon>Kickxellomycotina</taxon>
        <taxon>Kickxellomycetes</taxon>
        <taxon>Kickxellales</taxon>
        <taxon>Kickxellaceae</taxon>
        <taxon>Coemansia</taxon>
    </lineage>
</organism>
<protein>
    <submittedName>
        <fullName evidence="1">Uncharacterized protein</fullName>
    </submittedName>
</protein>
<comment type="caution">
    <text evidence="1">The sequence shown here is derived from an EMBL/GenBank/DDBJ whole genome shotgun (WGS) entry which is preliminary data.</text>
</comment>
<reference evidence="1" key="1">
    <citation type="submission" date="2022-07" db="EMBL/GenBank/DDBJ databases">
        <title>Phylogenomic reconstructions and comparative analyses of Kickxellomycotina fungi.</title>
        <authorList>
            <person name="Reynolds N.K."/>
            <person name="Stajich J.E."/>
            <person name="Barry K."/>
            <person name="Grigoriev I.V."/>
            <person name="Crous P."/>
            <person name="Smith M.E."/>
        </authorList>
    </citation>
    <scope>NUCLEOTIDE SEQUENCE</scope>
    <source>
        <strain evidence="1">BCRC 34780</strain>
    </source>
</reference>
<evidence type="ECO:0000313" key="2">
    <source>
        <dbReference type="Proteomes" id="UP001140087"/>
    </source>
</evidence>